<dbReference type="AlphaFoldDB" id="K5VYG3"/>
<dbReference type="OrthoDB" id="2017365at2759"/>
<accession>K5VYG3</accession>
<reference evidence="1 2" key="1">
    <citation type="journal article" date="2012" name="BMC Genomics">
        <title>Comparative genomics of the white-rot fungi, Phanerochaete carnosa and P. chrysosporium, to elucidate the genetic basis of the distinct wood types they colonize.</title>
        <authorList>
            <person name="Suzuki H."/>
            <person name="MacDonald J."/>
            <person name="Syed K."/>
            <person name="Salamov A."/>
            <person name="Hori C."/>
            <person name="Aerts A."/>
            <person name="Henrissat B."/>
            <person name="Wiebenga A."/>
            <person name="vanKuyk P.A."/>
            <person name="Barry K."/>
            <person name="Lindquist E."/>
            <person name="LaButti K."/>
            <person name="Lapidus A."/>
            <person name="Lucas S."/>
            <person name="Coutinho P."/>
            <person name="Gong Y."/>
            <person name="Samejima M."/>
            <person name="Mahadevan R."/>
            <person name="Abou-Zaid M."/>
            <person name="de Vries R.P."/>
            <person name="Igarashi K."/>
            <person name="Yadav J.S."/>
            <person name="Grigoriev I.V."/>
            <person name="Master E.R."/>
        </authorList>
    </citation>
    <scope>NUCLEOTIDE SEQUENCE [LARGE SCALE GENOMIC DNA]</scope>
    <source>
        <strain evidence="1 2">HHB-10118-sp</strain>
    </source>
</reference>
<gene>
    <name evidence="1" type="ORF">PHACADRAFT_101816</name>
</gene>
<dbReference type="HOGENOM" id="CLU_033746_0_0_1"/>
<dbReference type="EMBL" id="JH930476">
    <property type="protein sequence ID" value="EKM51825.1"/>
    <property type="molecule type" value="Genomic_DNA"/>
</dbReference>
<proteinExistence type="predicted"/>
<evidence type="ECO:0000313" key="1">
    <source>
        <dbReference type="EMBL" id="EKM51825.1"/>
    </source>
</evidence>
<dbReference type="RefSeq" id="XP_007399620.1">
    <property type="nucleotide sequence ID" value="XM_007399558.1"/>
</dbReference>
<dbReference type="KEGG" id="pco:PHACADRAFT_101816"/>
<dbReference type="Proteomes" id="UP000008370">
    <property type="component" value="Unassembled WGS sequence"/>
</dbReference>
<evidence type="ECO:0000313" key="2">
    <source>
        <dbReference type="Proteomes" id="UP000008370"/>
    </source>
</evidence>
<protein>
    <submittedName>
        <fullName evidence="1">Uncharacterized protein</fullName>
    </submittedName>
</protein>
<keyword evidence="2" id="KW-1185">Reference proteome</keyword>
<sequence length="346" mass="39397">IIHLSQLVGIYLWKLHHKTDVLVVSEDVEMLKVLNALEYAPEPATLVTIYIVLGEYLLFKRQLDTGRQYLIKASNVMSLQDLQTSTPSLDALLMVGEPEEDTKEYLTALGQLTYVDKATSMVIGWTPFLDHEYEKQLKQLVLSQPWFATHSAVALRCKSLLLLREAMRLSRIRASAASKSSERLETALPLEWYTQYWEMLEDTWRHIALLYPQMLQSSLYPDLEQHTLCLKTCLIVSLSAQIEMHNMPSFFHLESRQKALSTAIEVIGLTKGWKEEDYAMLEPTLGICHGIVANALRDDRRLYAGSPDEFVKIQEALAVLITSTTLLADKIPYLGALSLFSSRRYS</sequence>
<dbReference type="InParanoid" id="K5VYG3"/>
<organism evidence="1 2">
    <name type="scientific">Phanerochaete carnosa (strain HHB-10118-sp)</name>
    <name type="common">White-rot fungus</name>
    <name type="synonym">Peniophora carnosa</name>
    <dbReference type="NCBI Taxonomy" id="650164"/>
    <lineage>
        <taxon>Eukaryota</taxon>
        <taxon>Fungi</taxon>
        <taxon>Dikarya</taxon>
        <taxon>Basidiomycota</taxon>
        <taxon>Agaricomycotina</taxon>
        <taxon>Agaricomycetes</taxon>
        <taxon>Polyporales</taxon>
        <taxon>Phanerochaetaceae</taxon>
        <taxon>Phanerochaete</taxon>
    </lineage>
</organism>
<dbReference type="GeneID" id="18907207"/>
<feature type="non-terminal residue" evidence="1">
    <location>
        <position position="346"/>
    </location>
</feature>
<name>K5VYG3_PHACS</name>